<keyword evidence="3" id="KW-1185">Reference proteome</keyword>
<reference evidence="2" key="1">
    <citation type="submission" date="2021-06" db="EMBL/GenBank/DDBJ databases">
        <title>Parelaphostrongylus tenuis whole genome reference sequence.</title>
        <authorList>
            <person name="Garwood T.J."/>
            <person name="Larsen P.A."/>
            <person name="Fountain-Jones N.M."/>
            <person name="Garbe J.R."/>
            <person name="Macchietto M.G."/>
            <person name="Kania S.A."/>
            <person name="Gerhold R.W."/>
            <person name="Richards J.E."/>
            <person name="Wolf T.M."/>
        </authorList>
    </citation>
    <scope>NUCLEOTIDE SEQUENCE</scope>
    <source>
        <strain evidence="2">MNPRO001-30</strain>
        <tissue evidence="2">Meninges</tissue>
    </source>
</reference>
<gene>
    <name evidence="2" type="ORF">KIN20_019381</name>
</gene>
<protein>
    <recommendedName>
        <fullName evidence="4">Secreted protein</fullName>
    </recommendedName>
</protein>
<organism evidence="2 3">
    <name type="scientific">Parelaphostrongylus tenuis</name>
    <name type="common">Meningeal worm</name>
    <dbReference type="NCBI Taxonomy" id="148309"/>
    <lineage>
        <taxon>Eukaryota</taxon>
        <taxon>Metazoa</taxon>
        <taxon>Ecdysozoa</taxon>
        <taxon>Nematoda</taxon>
        <taxon>Chromadorea</taxon>
        <taxon>Rhabditida</taxon>
        <taxon>Rhabditina</taxon>
        <taxon>Rhabditomorpha</taxon>
        <taxon>Strongyloidea</taxon>
        <taxon>Metastrongylidae</taxon>
        <taxon>Parelaphostrongylus</taxon>
    </lineage>
</organism>
<evidence type="ECO:0008006" key="4">
    <source>
        <dbReference type="Google" id="ProtNLM"/>
    </source>
</evidence>
<sequence length="80" mass="8298">MLLVAGVVVRITGLLSIVVDSVTFKSEPIVLPKEEAGVEVIACSTIVDDLASEIGDAPKNSRDPPNGVTLIAILTILAND</sequence>
<dbReference type="AlphaFoldDB" id="A0AAD5N8N7"/>
<feature type="signal peptide" evidence="1">
    <location>
        <begin position="1"/>
        <end position="16"/>
    </location>
</feature>
<evidence type="ECO:0000313" key="2">
    <source>
        <dbReference type="EMBL" id="KAJ1360419.1"/>
    </source>
</evidence>
<feature type="chain" id="PRO_5041947029" description="Secreted protein" evidence="1">
    <location>
        <begin position="17"/>
        <end position="80"/>
    </location>
</feature>
<comment type="caution">
    <text evidence="2">The sequence shown here is derived from an EMBL/GenBank/DDBJ whole genome shotgun (WGS) entry which is preliminary data.</text>
</comment>
<evidence type="ECO:0000313" key="3">
    <source>
        <dbReference type="Proteomes" id="UP001196413"/>
    </source>
</evidence>
<accession>A0AAD5N8N7</accession>
<keyword evidence="1" id="KW-0732">Signal</keyword>
<name>A0AAD5N8N7_PARTN</name>
<dbReference type="Proteomes" id="UP001196413">
    <property type="component" value="Unassembled WGS sequence"/>
</dbReference>
<evidence type="ECO:0000256" key="1">
    <source>
        <dbReference type="SAM" id="SignalP"/>
    </source>
</evidence>
<proteinExistence type="predicted"/>
<dbReference type="EMBL" id="JAHQIW010003861">
    <property type="protein sequence ID" value="KAJ1360419.1"/>
    <property type="molecule type" value="Genomic_DNA"/>
</dbReference>